<name>A0A426XTT6_ENSVE</name>
<proteinExistence type="predicted"/>
<dbReference type="EMBL" id="AMZH03017506">
    <property type="protein sequence ID" value="RRT42904.1"/>
    <property type="molecule type" value="Genomic_DNA"/>
</dbReference>
<feature type="region of interest" description="Disordered" evidence="1">
    <location>
        <begin position="45"/>
        <end position="88"/>
    </location>
</feature>
<protein>
    <submittedName>
        <fullName evidence="2">Uncharacterized protein</fullName>
    </submittedName>
</protein>
<comment type="caution">
    <text evidence="2">The sequence shown here is derived from an EMBL/GenBank/DDBJ whole genome shotgun (WGS) entry which is preliminary data.</text>
</comment>
<evidence type="ECO:0000256" key="1">
    <source>
        <dbReference type="SAM" id="MobiDB-lite"/>
    </source>
</evidence>
<evidence type="ECO:0000313" key="2">
    <source>
        <dbReference type="EMBL" id="RRT42904.1"/>
    </source>
</evidence>
<feature type="compositionally biased region" description="Basic and acidic residues" evidence="1">
    <location>
        <begin position="61"/>
        <end position="71"/>
    </location>
</feature>
<feature type="region of interest" description="Disordered" evidence="1">
    <location>
        <begin position="234"/>
        <end position="272"/>
    </location>
</feature>
<feature type="compositionally biased region" description="Low complexity" evidence="1">
    <location>
        <begin position="234"/>
        <end position="248"/>
    </location>
</feature>
<evidence type="ECO:0000313" key="3">
    <source>
        <dbReference type="Proteomes" id="UP000287651"/>
    </source>
</evidence>
<dbReference type="AlphaFoldDB" id="A0A426XTT6"/>
<accession>A0A426XTT6</accession>
<dbReference type="Proteomes" id="UP000287651">
    <property type="component" value="Unassembled WGS sequence"/>
</dbReference>
<sequence length="272" mass="29164">MTRLEVAATAAVDEVAIEEEVVAVFLLAGDTDNKEGQWPAVLVTNKSAAGQRWSPGGSGGRRWDQQGRRDEGEDNSGADNWQRRQAVSRRRKRTVVATSVWALSVIEEEERGWPVAGAGAMEEGLATVEAITVEGSKGCGVQRGLRQRQSVAGRQQQQRYYVLQRCGRGGSGEGLAMRAVSGGYAWPRKDSDGRWEEVAGASMFGVAVAAGEMGIWWPTTKVGRRGIEWELAGSSLGDSSKGSGSSLGTPQEIDSERLSECESEVIKLGGHV</sequence>
<reference evidence="2 3" key="1">
    <citation type="journal article" date="2014" name="Agronomy (Basel)">
        <title>A Draft Genome Sequence for Ensete ventricosum, the Drought-Tolerant Tree Against Hunger.</title>
        <authorList>
            <person name="Harrison J."/>
            <person name="Moore K.A."/>
            <person name="Paszkiewicz K."/>
            <person name="Jones T."/>
            <person name="Grant M."/>
            <person name="Ambacheew D."/>
            <person name="Muzemil S."/>
            <person name="Studholme D.J."/>
        </authorList>
    </citation>
    <scope>NUCLEOTIDE SEQUENCE [LARGE SCALE GENOMIC DNA]</scope>
</reference>
<gene>
    <name evidence="2" type="ORF">B296_00051052</name>
</gene>
<organism evidence="2 3">
    <name type="scientific">Ensete ventricosum</name>
    <name type="common">Abyssinian banana</name>
    <name type="synonym">Musa ensete</name>
    <dbReference type="NCBI Taxonomy" id="4639"/>
    <lineage>
        <taxon>Eukaryota</taxon>
        <taxon>Viridiplantae</taxon>
        <taxon>Streptophyta</taxon>
        <taxon>Embryophyta</taxon>
        <taxon>Tracheophyta</taxon>
        <taxon>Spermatophyta</taxon>
        <taxon>Magnoliopsida</taxon>
        <taxon>Liliopsida</taxon>
        <taxon>Zingiberales</taxon>
        <taxon>Musaceae</taxon>
        <taxon>Ensete</taxon>
    </lineage>
</organism>